<dbReference type="GO" id="GO:0033627">
    <property type="term" value="P:cell adhesion mediated by integrin"/>
    <property type="evidence" value="ECO:0007669"/>
    <property type="project" value="TreeGrafter"/>
</dbReference>
<dbReference type="PANTHER" id="PTHR10082">
    <property type="entry name" value="INTEGRIN BETA SUBUNIT"/>
    <property type="match status" value="1"/>
</dbReference>
<dbReference type="SUPFAM" id="SSF69179">
    <property type="entry name" value="Integrin domains"/>
    <property type="match status" value="1"/>
</dbReference>
<keyword evidence="11" id="KW-0325">Glycoprotein</keyword>
<dbReference type="AlphaFoldDB" id="A0A183I736"/>
<evidence type="ECO:0000256" key="10">
    <source>
        <dbReference type="ARBA" id="ARBA00023157"/>
    </source>
</evidence>
<dbReference type="GO" id="GO:0016477">
    <property type="term" value="P:cell migration"/>
    <property type="evidence" value="ECO:0007669"/>
    <property type="project" value="TreeGrafter"/>
</dbReference>
<dbReference type="InterPro" id="IPR002369">
    <property type="entry name" value="Integrin_bsu_VWA"/>
</dbReference>
<dbReference type="GO" id="GO:0009986">
    <property type="term" value="C:cell surface"/>
    <property type="evidence" value="ECO:0007669"/>
    <property type="project" value="TreeGrafter"/>
</dbReference>
<keyword evidence="4" id="KW-0812">Transmembrane</keyword>
<evidence type="ECO:0000256" key="1">
    <source>
        <dbReference type="ARBA" id="ARBA00004479"/>
    </source>
</evidence>
<dbReference type="Proteomes" id="UP000267606">
    <property type="component" value="Unassembled WGS sequence"/>
</dbReference>
<reference evidence="15" key="1">
    <citation type="submission" date="2016-06" db="UniProtKB">
        <authorList>
            <consortium name="WormBaseParasite"/>
        </authorList>
    </citation>
    <scope>IDENTIFICATION</scope>
</reference>
<dbReference type="GO" id="GO:0005925">
    <property type="term" value="C:focal adhesion"/>
    <property type="evidence" value="ECO:0007669"/>
    <property type="project" value="TreeGrafter"/>
</dbReference>
<proteinExistence type="inferred from homology"/>
<evidence type="ECO:0000313" key="15">
    <source>
        <dbReference type="WBParaSite" id="OFLC_0001556101-mRNA-1"/>
    </source>
</evidence>
<dbReference type="InterPro" id="IPR057073">
    <property type="entry name" value="EGF_integrin_2"/>
</dbReference>
<keyword evidence="5" id="KW-0732">Signal</keyword>
<keyword evidence="10" id="KW-1015">Disulfide bond</keyword>
<dbReference type="SMART" id="SM00187">
    <property type="entry name" value="INB"/>
    <property type="match status" value="1"/>
</dbReference>
<evidence type="ECO:0000256" key="11">
    <source>
        <dbReference type="ARBA" id="ARBA00023180"/>
    </source>
</evidence>
<dbReference type="EMBL" id="UZAJ01042341">
    <property type="protein sequence ID" value="VDP22492.1"/>
    <property type="molecule type" value="Genomic_DNA"/>
</dbReference>
<evidence type="ECO:0000256" key="3">
    <source>
        <dbReference type="ARBA" id="ARBA00022536"/>
    </source>
</evidence>
<dbReference type="GO" id="GO:0098609">
    <property type="term" value="P:cell-cell adhesion"/>
    <property type="evidence" value="ECO:0007669"/>
    <property type="project" value="TreeGrafter"/>
</dbReference>
<keyword evidence="7" id="KW-1133">Transmembrane helix</keyword>
<organism evidence="15">
    <name type="scientific">Onchocerca flexuosa</name>
    <dbReference type="NCBI Taxonomy" id="387005"/>
    <lineage>
        <taxon>Eukaryota</taxon>
        <taxon>Metazoa</taxon>
        <taxon>Ecdysozoa</taxon>
        <taxon>Nematoda</taxon>
        <taxon>Chromadorea</taxon>
        <taxon>Rhabditida</taxon>
        <taxon>Spirurina</taxon>
        <taxon>Spiruromorpha</taxon>
        <taxon>Filarioidea</taxon>
        <taxon>Onchocercidae</taxon>
        <taxon>Onchocerca</taxon>
    </lineage>
</organism>
<dbReference type="SUPFAM" id="SSF57196">
    <property type="entry name" value="EGF/Laminin"/>
    <property type="match status" value="1"/>
</dbReference>
<dbReference type="Gene3D" id="2.10.25.10">
    <property type="entry name" value="Laminin"/>
    <property type="match status" value="3"/>
</dbReference>
<comment type="similarity">
    <text evidence="2">Belongs to the integrin beta chain family.</text>
</comment>
<dbReference type="FunFam" id="2.10.25.10:FF:000694">
    <property type="entry name" value="Integrin beta"/>
    <property type="match status" value="1"/>
</dbReference>
<dbReference type="GO" id="GO:0005178">
    <property type="term" value="F:integrin binding"/>
    <property type="evidence" value="ECO:0007669"/>
    <property type="project" value="TreeGrafter"/>
</dbReference>
<dbReference type="GO" id="GO:0007229">
    <property type="term" value="P:integrin-mediated signaling pathway"/>
    <property type="evidence" value="ECO:0007669"/>
    <property type="project" value="UniProtKB-KW"/>
</dbReference>
<dbReference type="Pfam" id="PF18372">
    <property type="entry name" value="I-EGF_1"/>
    <property type="match status" value="1"/>
</dbReference>
<dbReference type="Gene3D" id="2.60.40.1510">
    <property type="entry name" value="ntegrin, alpha v. Chain A, domain 3"/>
    <property type="match status" value="1"/>
</dbReference>
<dbReference type="InterPro" id="IPR057243">
    <property type="entry name" value="Integrin_I-EGF_CS"/>
</dbReference>
<keyword evidence="8" id="KW-0401">Integrin</keyword>
<evidence type="ECO:0000256" key="2">
    <source>
        <dbReference type="ARBA" id="ARBA00007449"/>
    </source>
</evidence>
<dbReference type="InterPro" id="IPR040622">
    <property type="entry name" value="EGF_integrin_1"/>
</dbReference>
<evidence type="ECO:0000313" key="14">
    <source>
        <dbReference type="Proteomes" id="UP000267606"/>
    </source>
</evidence>
<keyword evidence="9" id="KW-0472">Membrane</keyword>
<evidence type="ECO:0000256" key="7">
    <source>
        <dbReference type="ARBA" id="ARBA00022989"/>
    </source>
</evidence>
<dbReference type="PROSITE" id="PS00243">
    <property type="entry name" value="I_EGF_1"/>
    <property type="match status" value="1"/>
</dbReference>
<comment type="subcellular location">
    <subcellularLocation>
        <location evidence="1">Membrane</location>
        <topology evidence="1">Single-pass type I membrane protein</topology>
    </subcellularLocation>
</comment>
<dbReference type="PRINTS" id="PR01186">
    <property type="entry name" value="INTEGRINB"/>
</dbReference>
<dbReference type="PANTHER" id="PTHR10082:SF60">
    <property type="entry name" value="INTEGRIN BETA-PS"/>
    <property type="match status" value="1"/>
</dbReference>
<keyword evidence="14" id="KW-1185">Reference proteome</keyword>
<gene>
    <name evidence="13" type="ORF">OFLC_LOCUS15548</name>
</gene>
<feature type="domain" description="Integrin beta subunit VWA" evidence="12">
    <location>
        <begin position="1"/>
        <end position="118"/>
    </location>
</feature>
<sequence>LSDALPDVSSSVGVLADDSRNIVTLIEEEYNKISQKIIMVDNANSSQGLRLSYRSRCLDGHTLKETNVCDGIKVGDEVSFEVTLEATHCVKERDFNLKIGPSGLDETLQVDVHVLCDCDCETDGIVYNSPICRGKGDLVCGICMCHGTNVGRHCECDAPGLSTVALDAKCKRTNESAICEGRGVCNCGVCECFERDVSSLICCLIWSRACECPLSLDSCMAANGKVCNGQGECICGRCRCFSDGPGYRYSGPKCEICPVSLKNLFIASFQ</sequence>
<evidence type="ECO:0000256" key="9">
    <source>
        <dbReference type="ARBA" id="ARBA00023136"/>
    </source>
</evidence>
<dbReference type="GO" id="GO:0007160">
    <property type="term" value="P:cell-matrix adhesion"/>
    <property type="evidence" value="ECO:0007669"/>
    <property type="project" value="TreeGrafter"/>
</dbReference>
<keyword evidence="6" id="KW-0677">Repeat</keyword>
<dbReference type="PROSITE" id="PS52047">
    <property type="entry name" value="I_EGF_2"/>
    <property type="match status" value="1"/>
</dbReference>
<dbReference type="GO" id="GO:0008305">
    <property type="term" value="C:integrin complex"/>
    <property type="evidence" value="ECO:0007669"/>
    <property type="project" value="TreeGrafter"/>
</dbReference>
<name>A0A183I736_9BILA</name>
<evidence type="ECO:0000313" key="13">
    <source>
        <dbReference type="EMBL" id="VDP22492.1"/>
    </source>
</evidence>
<reference evidence="13 14" key="2">
    <citation type="submission" date="2018-11" db="EMBL/GenBank/DDBJ databases">
        <authorList>
            <consortium name="Pathogen Informatics"/>
        </authorList>
    </citation>
    <scope>NUCLEOTIDE SEQUENCE [LARGE SCALE GENOMIC DNA]</scope>
</reference>
<dbReference type="InterPro" id="IPR015812">
    <property type="entry name" value="Integrin_bsu"/>
</dbReference>
<evidence type="ECO:0000256" key="5">
    <source>
        <dbReference type="ARBA" id="ARBA00022729"/>
    </source>
</evidence>
<dbReference type="STRING" id="387005.A0A183I736"/>
<evidence type="ECO:0000256" key="6">
    <source>
        <dbReference type="ARBA" id="ARBA00022737"/>
    </source>
</evidence>
<accession>A0A183I736</accession>
<evidence type="ECO:0000256" key="8">
    <source>
        <dbReference type="ARBA" id="ARBA00023037"/>
    </source>
</evidence>
<dbReference type="Pfam" id="PF23105">
    <property type="entry name" value="EGF_integrin"/>
    <property type="match status" value="2"/>
</dbReference>
<dbReference type="InterPro" id="IPR032695">
    <property type="entry name" value="Integrin_dom_sf"/>
</dbReference>
<evidence type="ECO:0000259" key="12">
    <source>
        <dbReference type="SMART" id="SM00187"/>
    </source>
</evidence>
<dbReference type="WBParaSite" id="OFLC_0001556101-mRNA-1">
    <property type="protein sequence ID" value="OFLC_0001556101-mRNA-1"/>
    <property type="gene ID" value="OFLC_0001556101"/>
</dbReference>
<evidence type="ECO:0000256" key="4">
    <source>
        <dbReference type="ARBA" id="ARBA00022692"/>
    </source>
</evidence>
<keyword evidence="3" id="KW-0245">EGF-like domain</keyword>
<protein>
    <submittedName>
        <fullName evidence="15">INB domain-containing protein</fullName>
    </submittedName>
</protein>